<feature type="binding site" evidence="6">
    <location>
        <position position="167"/>
    </location>
    <ligand>
        <name>a divalent metal cation</name>
        <dbReference type="ChEBI" id="CHEBI:60240"/>
        <label>2</label>
        <note>catalytic</note>
    </ligand>
</feature>
<dbReference type="Pfam" id="PF00557">
    <property type="entry name" value="Peptidase_M24"/>
    <property type="match status" value="1"/>
</dbReference>
<evidence type="ECO:0000256" key="7">
    <source>
        <dbReference type="RuleBase" id="RU003653"/>
    </source>
</evidence>
<organism evidence="9 10">
    <name type="scientific">Candidatus Kerfeldbacteria bacterium CG08_land_8_20_14_0_20_42_7</name>
    <dbReference type="NCBI Taxonomy" id="2014245"/>
    <lineage>
        <taxon>Bacteria</taxon>
        <taxon>Candidatus Kerfeldiibacteriota</taxon>
    </lineage>
</organism>
<dbReference type="EMBL" id="PEXV01000069">
    <property type="protein sequence ID" value="PIS41653.1"/>
    <property type="molecule type" value="Genomic_DNA"/>
</dbReference>
<dbReference type="HAMAP" id="MF_01974">
    <property type="entry name" value="MetAP_1"/>
    <property type="match status" value="1"/>
</dbReference>
<feature type="domain" description="Peptidase M24" evidence="8">
    <location>
        <begin position="9"/>
        <end position="238"/>
    </location>
</feature>
<dbReference type="InterPro" id="IPR002467">
    <property type="entry name" value="Pept_M24A_MAP1"/>
</dbReference>
<evidence type="ECO:0000313" key="9">
    <source>
        <dbReference type="EMBL" id="PIS41653.1"/>
    </source>
</evidence>
<accession>A0A2H0YV86</accession>
<sequence length="247" mass="26565">MIQTQEGIELMRQGGKLLADVLDLLVERAHAGVMPADLDAMARDYVESRGAKPAFLGFGGFPASVCVSRDSQVVHGIPGTEPFRAGELVGFDFGVLYKGYYTDAARSVCIDGCKNKLSKKLLSVVEQSFYEGMKKVRDGAYVGDVGNTIQTFVEAQGFSVIRALVGHGVGRELHADPKVPNFGFPKTGAQLHAGMTIAVEPMIAAGSYHVVTEKDGWAVRTADNSLTAHFEHTIAITKNGYDILTKN</sequence>
<comment type="cofactor">
    <cofactor evidence="6">
        <name>Co(2+)</name>
        <dbReference type="ChEBI" id="CHEBI:48828"/>
    </cofactor>
    <cofactor evidence="6">
        <name>Zn(2+)</name>
        <dbReference type="ChEBI" id="CHEBI:29105"/>
    </cofactor>
    <cofactor evidence="6">
        <name>Mn(2+)</name>
        <dbReference type="ChEBI" id="CHEBI:29035"/>
    </cofactor>
    <cofactor evidence="6">
        <name>Fe(2+)</name>
        <dbReference type="ChEBI" id="CHEBI:29033"/>
    </cofactor>
    <text evidence="6">Binds 2 divalent metal cations per subunit. Has a high-affinity and a low affinity metal-binding site. The true nature of the physiological cofactor is under debate. The enzyme is active with cobalt, zinc, manganese or divalent iron ions. Most likely, methionine aminopeptidases function as mononuclear Fe(2+)-metalloproteases under physiological conditions, and the catalytically relevant metal-binding site has been assigned to the histidine-containing high-affinity site.</text>
</comment>
<comment type="similarity">
    <text evidence="6">Belongs to the peptidase M24A family. Methionine aminopeptidase type 1 subfamily.</text>
</comment>
<dbReference type="GO" id="GO:0006508">
    <property type="term" value="P:proteolysis"/>
    <property type="evidence" value="ECO:0007669"/>
    <property type="project" value="UniProtKB-KW"/>
</dbReference>
<comment type="function">
    <text evidence="1 6">Removes the N-terminal methionine from nascent proteins. The N-terminal methionine is often cleaved when the second residue in the primary sequence is small and uncharged (Met-Ala-, Cys, Gly, Pro, Ser, Thr, or Val). Requires deformylation of the N(alpha)-formylated initiator methionine before it can be hydrolyzed.</text>
</comment>
<feature type="binding site" evidence="6">
    <location>
        <position position="174"/>
    </location>
    <ligand>
        <name>substrate</name>
    </ligand>
</feature>
<keyword evidence="5 6" id="KW-0378">Hydrolase</keyword>
<protein>
    <recommendedName>
        <fullName evidence="6 7">Methionine aminopeptidase</fullName>
        <shortName evidence="6">MAP</shortName>
        <shortName evidence="6">MetAP</shortName>
        <ecNumber evidence="6 7">3.4.11.18</ecNumber>
    </recommendedName>
    <alternativeName>
        <fullName evidence="6">Peptidase M</fullName>
    </alternativeName>
</protein>
<feature type="binding site" evidence="6">
    <location>
        <position position="200"/>
    </location>
    <ligand>
        <name>a divalent metal cation</name>
        <dbReference type="ChEBI" id="CHEBI:60240"/>
        <label>2</label>
        <note>catalytic</note>
    </ligand>
</feature>
<comment type="catalytic activity">
    <reaction evidence="6 7">
        <text>Release of N-terminal amino acids, preferentially methionine, from peptides and arylamides.</text>
        <dbReference type="EC" id="3.4.11.18"/>
    </reaction>
</comment>
<dbReference type="NCBIfam" id="TIGR00500">
    <property type="entry name" value="met_pdase_I"/>
    <property type="match status" value="1"/>
</dbReference>
<keyword evidence="4 6" id="KW-0479">Metal-binding</keyword>
<dbReference type="InterPro" id="IPR036005">
    <property type="entry name" value="Creatinase/aminopeptidase-like"/>
</dbReference>
<feature type="binding site" evidence="6">
    <location>
        <position position="103"/>
    </location>
    <ligand>
        <name>a divalent metal cation</name>
        <dbReference type="ChEBI" id="CHEBI:60240"/>
        <label>2</label>
        <note>catalytic</note>
    </ligand>
</feature>
<keyword evidence="2 6" id="KW-0031">Aminopeptidase</keyword>
<proteinExistence type="inferred from homology"/>
<dbReference type="SUPFAM" id="SSF55920">
    <property type="entry name" value="Creatinase/aminopeptidase"/>
    <property type="match status" value="1"/>
</dbReference>
<evidence type="ECO:0000256" key="3">
    <source>
        <dbReference type="ARBA" id="ARBA00022670"/>
    </source>
</evidence>
<dbReference type="GO" id="GO:0046872">
    <property type="term" value="F:metal ion binding"/>
    <property type="evidence" value="ECO:0007669"/>
    <property type="project" value="UniProtKB-UniRule"/>
</dbReference>
<comment type="subunit">
    <text evidence="6">Monomer.</text>
</comment>
<feature type="binding site" evidence="6">
    <location>
        <position position="103"/>
    </location>
    <ligand>
        <name>a divalent metal cation</name>
        <dbReference type="ChEBI" id="CHEBI:60240"/>
        <label>1</label>
    </ligand>
</feature>
<feature type="binding site" evidence="6">
    <location>
        <position position="75"/>
    </location>
    <ligand>
        <name>substrate</name>
    </ligand>
</feature>
<dbReference type="PRINTS" id="PR00599">
    <property type="entry name" value="MAPEPTIDASE"/>
</dbReference>
<reference evidence="10" key="1">
    <citation type="submission" date="2017-09" db="EMBL/GenBank/DDBJ databases">
        <title>Depth-based differentiation of microbial function through sediment-hosted aquifers and enrichment of novel symbionts in the deep terrestrial subsurface.</title>
        <authorList>
            <person name="Probst A.J."/>
            <person name="Ladd B."/>
            <person name="Jarett J.K."/>
            <person name="Geller-Mcgrath D.E."/>
            <person name="Sieber C.M.K."/>
            <person name="Emerson J.B."/>
            <person name="Anantharaman K."/>
            <person name="Thomas B.C."/>
            <person name="Malmstrom R."/>
            <person name="Stieglmeier M."/>
            <person name="Klingl A."/>
            <person name="Woyke T."/>
            <person name="Ryan C.M."/>
            <person name="Banfield J.F."/>
        </authorList>
    </citation>
    <scope>NUCLEOTIDE SEQUENCE [LARGE SCALE GENOMIC DNA]</scope>
</reference>
<evidence type="ECO:0000256" key="1">
    <source>
        <dbReference type="ARBA" id="ARBA00002521"/>
    </source>
</evidence>
<dbReference type="InterPro" id="IPR000994">
    <property type="entry name" value="Pept_M24"/>
</dbReference>
<dbReference type="Gene3D" id="3.90.230.10">
    <property type="entry name" value="Creatinase/methionine aminopeptidase superfamily"/>
    <property type="match status" value="1"/>
</dbReference>
<dbReference type="GO" id="GO:0004239">
    <property type="term" value="F:initiator methionyl aminopeptidase activity"/>
    <property type="evidence" value="ECO:0007669"/>
    <property type="project" value="UniProtKB-UniRule"/>
</dbReference>
<dbReference type="PANTHER" id="PTHR43330">
    <property type="entry name" value="METHIONINE AMINOPEPTIDASE"/>
    <property type="match status" value="1"/>
</dbReference>
<evidence type="ECO:0000256" key="6">
    <source>
        <dbReference type="HAMAP-Rule" id="MF_01974"/>
    </source>
</evidence>
<dbReference type="Proteomes" id="UP000228711">
    <property type="component" value="Unassembled WGS sequence"/>
</dbReference>
<gene>
    <name evidence="6 9" type="primary">map</name>
    <name evidence="9" type="ORF">COT25_01970</name>
</gene>
<comment type="caution">
    <text evidence="9">The sequence shown here is derived from an EMBL/GenBank/DDBJ whole genome shotgun (WGS) entry which is preliminary data.</text>
</comment>
<evidence type="ECO:0000256" key="4">
    <source>
        <dbReference type="ARBA" id="ARBA00022723"/>
    </source>
</evidence>
<dbReference type="CDD" id="cd01086">
    <property type="entry name" value="MetAP1"/>
    <property type="match status" value="1"/>
</dbReference>
<dbReference type="AlphaFoldDB" id="A0A2H0YV86"/>
<dbReference type="GO" id="GO:0070006">
    <property type="term" value="F:metalloaminopeptidase activity"/>
    <property type="evidence" value="ECO:0007669"/>
    <property type="project" value="UniProtKB-UniRule"/>
</dbReference>
<keyword evidence="3 6" id="KW-0645">Protease</keyword>
<feature type="binding site" evidence="6">
    <location>
        <position position="231"/>
    </location>
    <ligand>
        <name>a divalent metal cation</name>
        <dbReference type="ChEBI" id="CHEBI:60240"/>
        <label>2</label>
        <note>catalytic</note>
    </ligand>
</feature>
<evidence type="ECO:0000313" key="10">
    <source>
        <dbReference type="Proteomes" id="UP000228711"/>
    </source>
</evidence>
<evidence type="ECO:0000256" key="2">
    <source>
        <dbReference type="ARBA" id="ARBA00022438"/>
    </source>
</evidence>
<feature type="binding site" evidence="6">
    <location>
        <position position="92"/>
    </location>
    <ligand>
        <name>a divalent metal cation</name>
        <dbReference type="ChEBI" id="CHEBI:60240"/>
        <label>1</label>
    </ligand>
</feature>
<evidence type="ECO:0000256" key="5">
    <source>
        <dbReference type="ARBA" id="ARBA00022801"/>
    </source>
</evidence>
<dbReference type="PANTHER" id="PTHR43330:SF27">
    <property type="entry name" value="METHIONINE AMINOPEPTIDASE"/>
    <property type="match status" value="1"/>
</dbReference>
<dbReference type="EC" id="3.4.11.18" evidence="6 7"/>
<feature type="binding site" evidence="6">
    <location>
        <position position="231"/>
    </location>
    <ligand>
        <name>a divalent metal cation</name>
        <dbReference type="ChEBI" id="CHEBI:60240"/>
        <label>1</label>
    </ligand>
</feature>
<dbReference type="InterPro" id="IPR001714">
    <property type="entry name" value="Pept_M24_MAP"/>
</dbReference>
<evidence type="ECO:0000259" key="8">
    <source>
        <dbReference type="Pfam" id="PF00557"/>
    </source>
</evidence>
<dbReference type="GO" id="GO:0005829">
    <property type="term" value="C:cytosol"/>
    <property type="evidence" value="ECO:0007669"/>
    <property type="project" value="TreeGrafter"/>
</dbReference>
<name>A0A2H0YV86_9BACT</name>